<dbReference type="OrthoDB" id="6359816at2759"/>
<protein>
    <recommendedName>
        <fullName evidence="3">BTB domain-containing protein</fullName>
    </recommendedName>
</protein>
<dbReference type="InterPro" id="IPR011333">
    <property type="entry name" value="SKP1/BTB/POZ_sf"/>
</dbReference>
<evidence type="ECO:0000313" key="2">
    <source>
        <dbReference type="Proteomes" id="UP000177798"/>
    </source>
</evidence>
<gene>
    <name evidence="1" type="ORF">sscle_02g012700</name>
</gene>
<dbReference type="Proteomes" id="UP000177798">
    <property type="component" value="Chromosome 2"/>
</dbReference>
<organism evidence="1 2">
    <name type="scientific">Sclerotinia sclerotiorum (strain ATCC 18683 / 1980 / Ss-1)</name>
    <name type="common">White mold</name>
    <name type="synonym">Whetzelinia sclerotiorum</name>
    <dbReference type="NCBI Taxonomy" id="665079"/>
    <lineage>
        <taxon>Eukaryota</taxon>
        <taxon>Fungi</taxon>
        <taxon>Dikarya</taxon>
        <taxon>Ascomycota</taxon>
        <taxon>Pezizomycotina</taxon>
        <taxon>Leotiomycetes</taxon>
        <taxon>Helotiales</taxon>
        <taxon>Sclerotiniaceae</taxon>
        <taxon>Sclerotinia</taxon>
    </lineage>
</organism>
<dbReference type="AlphaFoldDB" id="A0A1D9PUZ5"/>
<evidence type="ECO:0008006" key="3">
    <source>
        <dbReference type="Google" id="ProtNLM"/>
    </source>
</evidence>
<dbReference type="VEuPathDB" id="FungiDB:sscle_02g012700"/>
<proteinExistence type="predicted"/>
<reference evidence="2" key="1">
    <citation type="journal article" date="2017" name="Genome Biol. Evol.">
        <title>The complete genome sequence of the phytopathogenic fungus Sclerotinia sclerotiorum reveals insights into the genome architecture of broad host range pathogens.</title>
        <authorList>
            <person name="Derbyshire M."/>
            <person name="Denton-Giles M."/>
            <person name="Hegedus D."/>
            <person name="Seifbarghy S."/>
            <person name="Rollins J."/>
            <person name="van Kan J."/>
            <person name="Seidl M.F."/>
            <person name="Faino L."/>
            <person name="Mbengue M."/>
            <person name="Navaud O."/>
            <person name="Raffaele S."/>
            <person name="Hammond-Kosack K."/>
            <person name="Heard S."/>
            <person name="Oliver R."/>
        </authorList>
    </citation>
    <scope>NUCLEOTIDE SEQUENCE [LARGE SCALE GENOMIC DNA]</scope>
    <source>
        <strain evidence="2">ATCC 18683 / 1980 / Ss-1</strain>
    </source>
</reference>
<name>A0A1D9PUZ5_SCLS1</name>
<evidence type="ECO:0000313" key="1">
    <source>
        <dbReference type="EMBL" id="APA06500.1"/>
    </source>
</evidence>
<dbReference type="EMBL" id="CP017815">
    <property type="protein sequence ID" value="APA06500.1"/>
    <property type="molecule type" value="Genomic_DNA"/>
</dbReference>
<dbReference type="Gene3D" id="3.30.710.10">
    <property type="entry name" value="Potassium Channel Kv1.1, Chain A"/>
    <property type="match status" value="1"/>
</dbReference>
<sequence length="110" mass="13214">MDMPEDEPEAFEIFFHWLYRESLPTPSKLEDLDRLLSLYIFAEKLCTNELRNRTINAIHEMIDILEIFLPFNVEVSTKIWRRVSSTPPLRIFRTFALAIQLHHFIQLHED</sequence>
<accession>A0A1D9PUZ5</accession>